<evidence type="ECO:0000256" key="4">
    <source>
        <dbReference type="PROSITE-ProRule" id="PRU00285"/>
    </source>
</evidence>
<dbReference type="AlphaFoldDB" id="A0AAV8DII5"/>
<evidence type="ECO:0000256" key="6">
    <source>
        <dbReference type="SAM" id="MobiDB-lite"/>
    </source>
</evidence>
<dbReference type="GO" id="GO:0005886">
    <property type="term" value="C:plasma membrane"/>
    <property type="evidence" value="ECO:0007669"/>
    <property type="project" value="UniProtKB-SubCell"/>
</dbReference>
<comment type="caution">
    <text evidence="8">The sequence shown here is derived from an EMBL/GenBank/DDBJ whole genome shotgun (WGS) entry which is preliminary data.</text>
</comment>
<dbReference type="Gene3D" id="2.60.40.790">
    <property type="match status" value="1"/>
</dbReference>
<dbReference type="SUPFAM" id="SSF49764">
    <property type="entry name" value="HSP20-like chaperones"/>
    <property type="match status" value="1"/>
</dbReference>
<dbReference type="CDD" id="cd06464">
    <property type="entry name" value="ACD_sHsps-like"/>
    <property type="match status" value="1"/>
</dbReference>
<comment type="subcellular location">
    <subcellularLocation>
        <location evidence="1">Cell membrane</location>
        <topology evidence="1">Single-pass membrane protein</topology>
    </subcellularLocation>
</comment>
<organism evidence="8 9">
    <name type="scientific">Rhynchospora pubera</name>
    <dbReference type="NCBI Taxonomy" id="906938"/>
    <lineage>
        <taxon>Eukaryota</taxon>
        <taxon>Viridiplantae</taxon>
        <taxon>Streptophyta</taxon>
        <taxon>Embryophyta</taxon>
        <taxon>Tracheophyta</taxon>
        <taxon>Spermatophyta</taxon>
        <taxon>Magnoliopsida</taxon>
        <taxon>Liliopsida</taxon>
        <taxon>Poales</taxon>
        <taxon>Cyperaceae</taxon>
        <taxon>Cyperoideae</taxon>
        <taxon>Rhynchosporeae</taxon>
        <taxon>Rhynchospora</taxon>
    </lineage>
</organism>
<dbReference type="PANTHER" id="PTHR43670:SF114">
    <property type="entry name" value="OS05G0592000 PROTEIN"/>
    <property type="match status" value="1"/>
</dbReference>
<feature type="region of interest" description="Disordered" evidence="6">
    <location>
        <begin position="99"/>
        <end position="208"/>
    </location>
</feature>
<dbReference type="Pfam" id="PF00011">
    <property type="entry name" value="HSP20"/>
    <property type="match status" value="1"/>
</dbReference>
<evidence type="ECO:0000313" key="9">
    <source>
        <dbReference type="Proteomes" id="UP001140206"/>
    </source>
</evidence>
<dbReference type="InterPro" id="IPR002068">
    <property type="entry name" value="A-crystallin/Hsp20_dom"/>
</dbReference>
<dbReference type="PANTHER" id="PTHR43670">
    <property type="entry name" value="HEAT SHOCK PROTEIN 26"/>
    <property type="match status" value="1"/>
</dbReference>
<evidence type="ECO:0000256" key="2">
    <source>
        <dbReference type="ARBA" id="ARBA00022475"/>
    </source>
</evidence>
<evidence type="ECO:0000256" key="3">
    <source>
        <dbReference type="ARBA" id="ARBA00022821"/>
    </source>
</evidence>
<comment type="similarity">
    <text evidence="4 5">Belongs to the small heat shock protein (HSP20) family.</text>
</comment>
<keyword evidence="2" id="KW-0472">Membrane</keyword>
<evidence type="ECO:0000313" key="8">
    <source>
        <dbReference type="EMBL" id="KAJ4768337.1"/>
    </source>
</evidence>
<evidence type="ECO:0000256" key="5">
    <source>
        <dbReference type="RuleBase" id="RU003616"/>
    </source>
</evidence>
<keyword evidence="3" id="KW-0611">Plant defense</keyword>
<reference evidence="8" key="1">
    <citation type="submission" date="2022-08" db="EMBL/GenBank/DDBJ databases">
        <authorList>
            <person name="Marques A."/>
        </authorList>
    </citation>
    <scope>NUCLEOTIDE SEQUENCE</scope>
    <source>
        <strain evidence="8">RhyPub2mFocal</strain>
        <tissue evidence="8">Leaves</tissue>
    </source>
</reference>
<evidence type="ECO:0000259" key="7">
    <source>
        <dbReference type="PROSITE" id="PS01031"/>
    </source>
</evidence>
<dbReference type="PROSITE" id="PS01031">
    <property type="entry name" value="SHSP"/>
    <property type="match status" value="1"/>
</dbReference>
<sequence>MATRQFKKNELKFEDFEPVTELQEVHDKFIFLVNLPGFRKEDFRVQVDALGKLSVKGQKKIDDNRCKRFNSVFQLPPDSDIEKIRGKFEGDVLTLTLPKREKPLPSKQEIKSSTEEAEAKLKDGTKASEKKEEETKPKEEPQQTSEKKEEEVKPKEAETDKKDEELATANGEKREEIARGKEETNMPEIKEAASRIGKGKEETNMPEIKEAASRINEEIKKWKKDSCSSGGKKEETMKRSEEEKIVSWKKIICQEAKAWSDYASVDNMLETINRNRNEIAIAVAAFSIGFLVCRKLSSRN</sequence>
<accession>A0AAV8DII5</accession>
<dbReference type="InterPro" id="IPR008978">
    <property type="entry name" value="HSP20-like_chaperone"/>
</dbReference>
<dbReference type="EMBL" id="JAMFTS010000004">
    <property type="protein sequence ID" value="KAJ4768337.1"/>
    <property type="molecule type" value="Genomic_DNA"/>
</dbReference>
<dbReference type="GO" id="GO:0006952">
    <property type="term" value="P:defense response"/>
    <property type="evidence" value="ECO:0007669"/>
    <property type="project" value="UniProtKB-KW"/>
</dbReference>
<protein>
    <recommendedName>
        <fullName evidence="7">SHSP domain-containing protein</fullName>
    </recommendedName>
</protein>
<dbReference type="Proteomes" id="UP001140206">
    <property type="component" value="Chromosome 4"/>
</dbReference>
<proteinExistence type="inferred from homology"/>
<keyword evidence="9" id="KW-1185">Reference proteome</keyword>
<feature type="domain" description="SHSP" evidence="7">
    <location>
        <begin position="10"/>
        <end position="115"/>
    </location>
</feature>
<gene>
    <name evidence="8" type="ORF">LUZ62_078712</name>
</gene>
<evidence type="ECO:0000256" key="1">
    <source>
        <dbReference type="ARBA" id="ARBA00004162"/>
    </source>
</evidence>
<keyword evidence="2" id="KW-1003">Cell membrane</keyword>
<name>A0AAV8DII5_9POAL</name>
<dbReference type="GO" id="GO:0034605">
    <property type="term" value="P:cellular response to heat"/>
    <property type="evidence" value="ECO:0007669"/>
    <property type="project" value="TreeGrafter"/>
</dbReference>